<keyword evidence="7 8" id="KW-0961">Cell wall biogenesis/degradation</keyword>
<dbReference type="AlphaFoldDB" id="A0A8J2U4J4"/>
<dbReference type="InterPro" id="IPR036565">
    <property type="entry name" value="Mur-like_cat_sf"/>
</dbReference>
<evidence type="ECO:0000256" key="2">
    <source>
        <dbReference type="ARBA" id="ARBA00004752"/>
    </source>
</evidence>
<dbReference type="UniPathway" id="UPA00219"/>
<organism evidence="11 12">
    <name type="scientific">Neiella marina</name>
    <dbReference type="NCBI Taxonomy" id="508461"/>
    <lineage>
        <taxon>Bacteria</taxon>
        <taxon>Pseudomonadati</taxon>
        <taxon>Pseudomonadota</taxon>
        <taxon>Gammaproteobacteria</taxon>
        <taxon>Alteromonadales</taxon>
        <taxon>Echinimonadaceae</taxon>
        <taxon>Neiella</taxon>
    </lineage>
</organism>
<dbReference type="SUPFAM" id="SSF53244">
    <property type="entry name" value="MurD-like peptide ligases, peptide-binding domain"/>
    <property type="match status" value="1"/>
</dbReference>
<keyword evidence="6 7" id="KW-0067">ATP-binding</keyword>
<dbReference type="GO" id="GO:0008764">
    <property type="term" value="F:UDP-N-acetylmuramoylalanine-D-glutamate ligase activity"/>
    <property type="evidence" value="ECO:0007669"/>
    <property type="project" value="UniProtKB-UniRule"/>
</dbReference>
<dbReference type="SUPFAM" id="SSF51984">
    <property type="entry name" value="MurCD N-terminal domain"/>
    <property type="match status" value="1"/>
</dbReference>
<gene>
    <name evidence="7 11" type="primary">murD</name>
    <name evidence="11" type="ORF">GCM10011369_15290</name>
</gene>
<proteinExistence type="inferred from homology"/>
<keyword evidence="12" id="KW-1185">Reference proteome</keyword>
<dbReference type="Gene3D" id="3.40.50.720">
    <property type="entry name" value="NAD(P)-binding Rossmann-like Domain"/>
    <property type="match status" value="1"/>
</dbReference>
<dbReference type="RefSeq" id="WP_229744684.1">
    <property type="nucleotide sequence ID" value="NZ_BMDX01000006.1"/>
</dbReference>
<dbReference type="Pfam" id="PF02875">
    <property type="entry name" value="Mur_ligase_C"/>
    <property type="match status" value="1"/>
</dbReference>
<evidence type="ECO:0000256" key="7">
    <source>
        <dbReference type="HAMAP-Rule" id="MF_00639"/>
    </source>
</evidence>
<dbReference type="Pfam" id="PF08245">
    <property type="entry name" value="Mur_ligase_M"/>
    <property type="match status" value="1"/>
</dbReference>
<dbReference type="Gene3D" id="3.90.190.20">
    <property type="entry name" value="Mur ligase, C-terminal domain"/>
    <property type="match status" value="1"/>
</dbReference>
<keyword evidence="7 8" id="KW-0131">Cell cycle</keyword>
<comment type="similarity">
    <text evidence="7">Belongs to the MurCDEF family.</text>
</comment>
<evidence type="ECO:0000256" key="8">
    <source>
        <dbReference type="RuleBase" id="RU003664"/>
    </source>
</evidence>
<keyword evidence="4 7" id="KW-0436">Ligase</keyword>
<evidence type="ECO:0000256" key="1">
    <source>
        <dbReference type="ARBA" id="ARBA00004496"/>
    </source>
</evidence>
<evidence type="ECO:0000256" key="4">
    <source>
        <dbReference type="ARBA" id="ARBA00022598"/>
    </source>
</evidence>
<dbReference type="PANTHER" id="PTHR43692">
    <property type="entry name" value="UDP-N-ACETYLMURAMOYLALANINE--D-GLUTAMATE LIGASE"/>
    <property type="match status" value="1"/>
</dbReference>
<comment type="subcellular location">
    <subcellularLocation>
        <location evidence="1 7 8">Cytoplasm</location>
    </subcellularLocation>
</comment>
<evidence type="ECO:0000256" key="6">
    <source>
        <dbReference type="ARBA" id="ARBA00022840"/>
    </source>
</evidence>
<dbReference type="InterPro" id="IPR005762">
    <property type="entry name" value="MurD"/>
</dbReference>
<dbReference type="Proteomes" id="UP000619743">
    <property type="component" value="Unassembled WGS sequence"/>
</dbReference>
<name>A0A8J2U4J4_9GAMM</name>
<keyword evidence="7 8" id="KW-0132">Cell division</keyword>
<dbReference type="InterPro" id="IPR013221">
    <property type="entry name" value="Mur_ligase_cen"/>
</dbReference>
<reference evidence="12" key="1">
    <citation type="journal article" date="2019" name="Int. J. Syst. Evol. Microbiol.">
        <title>The Global Catalogue of Microorganisms (GCM) 10K type strain sequencing project: providing services to taxonomists for standard genome sequencing and annotation.</title>
        <authorList>
            <consortium name="The Broad Institute Genomics Platform"/>
            <consortium name="The Broad Institute Genome Sequencing Center for Infectious Disease"/>
            <person name="Wu L."/>
            <person name="Ma J."/>
        </authorList>
    </citation>
    <scope>NUCLEOTIDE SEQUENCE [LARGE SCALE GENOMIC DNA]</scope>
    <source>
        <strain evidence="12">CGMCC 1.10130</strain>
    </source>
</reference>
<keyword evidence="5 7" id="KW-0547">Nucleotide-binding</keyword>
<dbReference type="EC" id="6.3.2.9" evidence="7 8"/>
<dbReference type="GO" id="GO:0009252">
    <property type="term" value="P:peptidoglycan biosynthetic process"/>
    <property type="evidence" value="ECO:0007669"/>
    <property type="project" value="UniProtKB-UniRule"/>
</dbReference>
<dbReference type="SUPFAM" id="SSF53623">
    <property type="entry name" value="MurD-like peptide ligases, catalytic domain"/>
    <property type="match status" value="1"/>
</dbReference>
<feature type="domain" description="Mur ligase C-terminal" evidence="9">
    <location>
        <begin position="304"/>
        <end position="417"/>
    </location>
</feature>
<dbReference type="Gene3D" id="3.40.1190.10">
    <property type="entry name" value="Mur-like, catalytic domain"/>
    <property type="match status" value="1"/>
</dbReference>
<feature type="domain" description="Mur ligase central" evidence="10">
    <location>
        <begin position="114"/>
        <end position="282"/>
    </location>
</feature>
<dbReference type="InterPro" id="IPR036615">
    <property type="entry name" value="Mur_ligase_C_dom_sf"/>
</dbReference>
<evidence type="ECO:0000259" key="9">
    <source>
        <dbReference type="Pfam" id="PF02875"/>
    </source>
</evidence>
<evidence type="ECO:0000313" key="11">
    <source>
        <dbReference type="EMBL" id="GGA74424.1"/>
    </source>
</evidence>
<keyword evidence="3 7" id="KW-0963">Cytoplasm</keyword>
<dbReference type="EMBL" id="BMDX01000006">
    <property type="protein sequence ID" value="GGA74424.1"/>
    <property type="molecule type" value="Genomic_DNA"/>
</dbReference>
<dbReference type="PANTHER" id="PTHR43692:SF1">
    <property type="entry name" value="UDP-N-ACETYLMURAMOYLALANINE--D-GLUTAMATE LIGASE"/>
    <property type="match status" value="1"/>
</dbReference>
<evidence type="ECO:0000256" key="5">
    <source>
        <dbReference type="ARBA" id="ARBA00022741"/>
    </source>
</evidence>
<feature type="binding site" evidence="7">
    <location>
        <begin position="116"/>
        <end position="122"/>
    </location>
    <ligand>
        <name>ATP</name>
        <dbReference type="ChEBI" id="CHEBI:30616"/>
    </ligand>
</feature>
<accession>A0A8J2U4J4</accession>
<dbReference type="NCBIfam" id="TIGR01087">
    <property type="entry name" value="murD"/>
    <property type="match status" value="1"/>
</dbReference>
<dbReference type="GO" id="GO:0005737">
    <property type="term" value="C:cytoplasm"/>
    <property type="evidence" value="ECO:0007669"/>
    <property type="project" value="UniProtKB-SubCell"/>
</dbReference>
<evidence type="ECO:0000256" key="3">
    <source>
        <dbReference type="ARBA" id="ARBA00022490"/>
    </source>
</evidence>
<comment type="pathway">
    <text evidence="2 7 8">Cell wall biogenesis; peptidoglycan biosynthesis.</text>
</comment>
<dbReference type="GO" id="GO:0071555">
    <property type="term" value="P:cell wall organization"/>
    <property type="evidence" value="ECO:0007669"/>
    <property type="project" value="UniProtKB-KW"/>
</dbReference>
<dbReference type="Pfam" id="PF21799">
    <property type="entry name" value="MurD-like_N"/>
    <property type="match status" value="1"/>
</dbReference>
<protein>
    <recommendedName>
        <fullName evidence="7 8">UDP-N-acetylmuramoylalanine--D-glutamate ligase</fullName>
        <ecNumber evidence="7 8">6.3.2.9</ecNumber>
    </recommendedName>
    <alternativeName>
        <fullName evidence="7">D-glutamic acid-adding enzyme</fullName>
    </alternativeName>
    <alternativeName>
        <fullName evidence="7">UDP-N-acetylmuramoyl-L-alanyl-D-glutamate synthetase</fullName>
    </alternativeName>
</protein>
<keyword evidence="7 8" id="KW-0133">Cell shape</keyword>
<sequence>MNLATDKIGIVGMGQTGCSVLRWLLAQGQQPVLFDSRDTLATNASQLITQFDVSLTVHLGEFDDELLSCCDVLVVSPGIAIATPAIEKAAQSGTEIIGDVELFCRADSRPRIAITGSNGKSTVTTLVTQMLNAAGVKAAAIGNIGVPVLDEIGSDAQVLVMELSSFQLETTHSLRADVACCLNVTADHLDRYDSFEHYAATKNLIYDDAKLAVWNRQDRNTKPATPTQQQVSFGLDSGSDEQQWSLQGNQLHFGRRAIMHAEDMAMLGSHNQANALAALACVTEFVDDLTPCLAVLKSFGGLPHRCQTVYDQHGVVWVNDSKATNEGATLAALQGLAGSYQGKLILLAGGDGKGSDFCSLCKVLNQQVDELICFGKDAVKLANKRRQARLVNDLEEAVRLANDISCYGDLVLLSPACASIDQFPNYMVRGEQFAQLAREVSQ</sequence>
<evidence type="ECO:0000313" key="12">
    <source>
        <dbReference type="Proteomes" id="UP000619743"/>
    </source>
</evidence>
<evidence type="ECO:0000259" key="10">
    <source>
        <dbReference type="Pfam" id="PF08245"/>
    </source>
</evidence>
<dbReference type="HAMAP" id="MF_00639">
    <property type="entry name" value="MurD"/>
    <property type="match status" value="1"/>
</dbReference>
<comment type="catalytic activity">
    <reaction evidence="7 8">
        <text>UDP-N-acetyl-alpha-D-muramoyl-L-alanine + D-glutamate + ATP = UDP-N-acetyl-alpha-D-muramoyl-L-alanyl-D-glutamate + ADP + phosphate + H(+)</text>
        <dbReference type="Rhea" id="RHEA:16429"/>
        <dbReference type="ChEBI" id="CHEBI:15378"/>
        <dbReference type="ChEBI" id="CHEBI:29986"/>
        <dbReference type="ChEBI" id="CHEBI:30616"/>
        <dbReference type="ChEBI" id="CHEBI:43474"/>
        <dbReference type="ChEBI" id="CHEBI:83898"/>
        <dbReference type="ChEBI" id="CHEBI:83900"/>
        <dbReference type="ChEBI" id="CHEBI:456216"/>
        <dbReference type="EC" id="6.3.2.9"/>
    </reaction>
</comment>
<keyword evidence="7 8" id="KW-0573">Peptidoglycan synthesis</keyword>
<dbReference type="GO" id="GO:0005524">
    <property type="term" value="F:ATP binding"/>
    <property type="evidence" value="ECO:0007669"/>
    <property type="project" value="UniProtKB-UniRule"/>
</dbReference>
<dbReference type="InterPro" id="IPR004101">
    <property type="entry name" value="Mur_ligase_C"/>
</dbReference>
<dbReference type="GO" id="GO:0051301">
    <property type="term" value="P:cell division"/>
    <property type="evidence" value="ECO:0007669"/>
    <property type="project" value="UniProtKB-KW"/>
</dbReference>
<comment type="function">
    <text evidence="7 8">Cell wall formation. Catalyzes the addition of glutamate to the nucleotide precursor UDP-N-acetylmuramoyl-L-alanine (UMA).</text>
</comment>
<dbReference type="GO" id="GO:0008360">
    <property type="term" value="P:regulation of cell shape"/>
    <property type="evidence" value="ECO:0007669"/>
    <property type="project" value="UniProtKB-KW"/>
</dbReference>
<comment type="caution">
    <text evidence="11">The sequence shown here is derived from an EMBL/GenBank/DDBJ whole genome shotgun (WGS) entry which is preliminary data.</text>
</comment>